<accession>A0A9P0DH44</accession>
<reference evidence="2" key="2">
    <citation type="submission" date="2022-10" db="EMBL/GenBank/DDBJ databases">
        <authorList>
            <consortium name="ENA_rothamsted_submissions"/>
            <consortium name="culmorum"/>
            <person name="King R."/>
        </authorList>
    </citation>
    <scope>NUCLEOTIDE SEQUENCE</scope>
</reference>
<dbReference type="AlphaFoldDB" id="A0A9P0DH44"/>
<evidence type="ECO:0000256" key="1">
    <source>
        <dbReference type="SAM" id="SignalP"/>
    </source>
</evidence>
<dbReference type="GO" id="GO:0008781">
    <property type="term" value="F:N-acylneuraminate cytidylyltransferase activity"/>
    <property type="evidence" value="ECO:0007669"/>
    <property type="project" value="TreeGrafter"/>
</dbReference>
<dbReference type="SUPFAM" id="SSF53448">
    <property type="entry name" value="Nucleotide-diphospho-sugar transferases"/>
    <property type="match status" value="1"/>
</dbReference>
<feature type="signal peptide" evidence="1">
    <location>
        <begin position="1"/>
        <end position="15"/>
    </location>
</feature>
<keyword evidence="3" id="KW-1185">Reference proteome</keyword>
<feature type="chain" id="PRO_5040444738" description="N-acylneuraminate cytidylyltransferase" evidence="1">
    <location>
        <begin position="16"/>
        <end position="210"/>
    </location>
</feature>
<dbReference type="OrthoDB" id="10262032at2759"/>
<dbReference type="PANTHER" id="PTHR21485:SF3">
    <property type="entry name" value="N-ACYLNEURAMINATE CYTIDYLYLTRANSFERASE"/>
    <property type="match status" value="1"/>
</dbReference>
<dbReference type="PANTHER" id="PTHR21485">
    <property type="entry name" value="HAD SUPERFAMILY MEMBERS CMAS AND KDSC"/>
    <property type="match status" value="1"/>
</dbReference>
<evidence type="ECO:0000313" key="2">
    <source>
        <dbReference type="EMBL" id="CAH1154446.1"/>
    </source>
</evidence>
<dbReference type="InterPro" id="IPR029044">
    <property type="entry name" value="Nucleotide-diphossugar_trans"/>
</dbReference>
<gene>
    <name evidence="2" type="ORF">PHAECO_LOCUS5389</name>
</gene>
<dbReference type="InterPro" id="IPR003329">
    <property type="entry name" value="Cytidylyl_trans"/>
</dbReference>
<sequence length="210" mass="23253">MYLTHILLISTVVNSVPCCENYARTLKLFGNPHVAVLILARGGSKGIKLKNLSKIGNLTLLEISLSELHKLVGVNSIWVSTDHDLIANNIENGDVNIHWRSTESASDTASSLEAVQEFLQHHREVDILGLIQCTSPFVKSFYLQKGVDAMKYGKECSFSGSRASGGQKQVLNVPHSWHIFGPIETFQRLPLIGRLSIFIPPIEEFFRAVG</sequence>
<evidence type="ECO:0000313" key="3">
    <source>
        <dbReference type="Proteomes" id="UP001153737"/>
    </source>
</evidence>
<reference evidence="2" key="1">
    <citation type="submission" date="2022-01" db="EMBL/GenBank/DDBJ databases">
        <authorList>
            <person name="King R."/>
        </authorList>
    </citation>
    <scope>NUCLEOTIDE SEQUENCE</scope>
</reference>
<protein>
    <recommendedName>
        <fullName evidence="4">N-acylneuraminate cytidylyltransferase</fullName>
    </recommendedName>
</protein>
<dbReference type="Gene3D" id="3.90.550.10">
    <property type="entry name" value="Spore Coat Polysaccharide Biosynthesis Protein SpsA, Chain A"/>
    <property type="match status" value="1"/>
</dbReference>
<keyword evidence="1" id="KW-0732">Signal</keyword>
<dbReference type="Pfam" id="PF02348">
    <property type="entry name" value="CTP_transf_3"/>
    <property type="match status" value="1"/>
</dbReference>
<evidence type="ECO:0008006" key="4">
    <source>
        <dbReference type="Google" id="ProtNLM"/>
    </source>
</evidence>
<proteinExistence type="predicted"/>
<dbReference type="InterPro" id="IPR050793">
    <property type="entry name" value="CMP-NeuNAc_synthase"/>
</dbReference>
<dbReference type="Proteomes" id="UP001153737">
    <property type="component" value="Chromosome 16"/>
</dbReference>
<organism evidence="2 3">
    <name type="scientific">Phaedon cochleariae</name>
    <name type="common">Mustard beetle</name>
    <dbReference type="NCBI Taxonomy" id="80249"/>
    <lineage>
        <taxon>Eukaryota</taxon>
        <taxon>Metazoa</taxon>
        <taxon>Ecdysozoa</taxon>
        <taxon>Arthropoda</taxon>
        <taxon>Hexapoda</taxon>
        <taxon>Insecta</taxon>
        <taxon>Pterygota</taxon>
        <taxon>Neoptera</taxon>
        <taxon>Endopterygota</taxon>
        <taxon>Coleoptera</taxon>
        <taxon>Polyphaga</taxon>
        <taxon>Cucujiformia</taxon>
        <taxon>Chrysomeloidea</taxon>
        <taxon>Chrysomelidae</taxon>
        <taxon>Chrysomelinae</taxon>
        <taxon>Chrysomelini</taxon>
        <taxon>Phaedon</taxon>
    </lineage>
</organism>
<name>A0A9P0DH44_PHACE</name>
<dbReference type="EMBL" id="OU896722">
    <property type="protein sequence ID" value="CAH1154446.1"/>
    <property type="molecule type" value="Genomic_DNA"/>
</dbReference>